<keyword evidence="2" id="KW-1185">Reference proteome</keyword>
<dbReference type="AlphaFoldDB" id="A0A7J9L245"/>
<dbReference type="Proteomes" id="UP000593576">
    <property type="component" value="Unassembled WGS sequence"/>
</dbReference>
<proteinExistence type="predicted"/>
<dbReference type="OrthoDB" id="948134at2759"/>
<dbReference type="EMBL" id="JABFAF010000004">
    <property type="protein sequence ID" value="MBA0852646.1"/>
    <property type="molecule type" value="Genomic_DNA"/>
</dbReference>
<evidence type="ECO:0000313" key="1">
    <source>
        <dbReference type="EMBL" id="MBA0852646.1"/>
    </source>
</evidence>
<evidence type="ECO:0000313" key="2">
    <source>
        <dbReference type="Proteomes" id="UP000593576"/>
    </source>
</evidence>
<gene>
    <name evidence="1" type="ORF">Goshw_007974</name>
</gene>
<reference evidence="1 2" key="1">
    <citation type="journal article" date="2019" name="Genome Biol. Evol.">
        <title>Insights into the evolution of the New World diploid cottons (Gossypium, subgenus Houzingenia) based on genome sequencing.</title>
        <authorList>
            <person name="Grover C.E."/>
            <person name="Arick M.A. 2nd"/>
            <person name="Thrash A."/>
            <person name="Conover J.L."/>
            <person name="Sanders W.S."/>
            <person name="Peterson D.G."/>
            <person name="Frelichowski J.E."/>
            <person name="Scheffler J.A."/>
            <person name="Scheffler B.E."/>
            <person name="Wendel J.F."/>
        </authorList>
    </citation>
    <scope>NUCLEOTIDE SEQUENCE [LARGE SCALE GENOMIC DNA]</scope>
    <source>
        <strain evidence="1">1</strain>
        <tissue evidence="1">Leaf</tissue>
    </source>
</reference>
<name>A0A7J9L245_GOSSC</name>
<organism evidence="1 2">
    <name type="scientific">Gossypium schwendimanii</name>
    <name type="common">Cotton</name>
    <dbReference type="NCBI Taxonomy" id="34291"/>
    <lineage>
        <taxon>Eukaryota</taxon>
        <taxon>Viridiplantae</taxon>
        <taxon>Streptophyta</taxon>
        <taxon>Embryophyta</taxon>
        <taxon>Tracheophyta</taxon>
        <taxon>Spermatophyta</taxon>
        <taxon>Magnoliopsida</taxon>
        <taxon>eudicotyledons</taxon>
        <taxon>Gunneridae</taxon>
        <taxon>Pentapetalae</taxon>
        <taxon>rosids</taxon>
        <taxon>malvids</taxon>
        <taxon>Malvales</taxon>
        <taxon>Malvaceae</taxon>
        <taxon>Malvoideae</taxon>
        <taxon>Gossypium</taxon>
    </lineage>
</organism>
<comment type="caution">
    <text evidence="1">The sequence shown here is derived from an EMBL/GenBank/DDBJ whole genome shotgun (WGS) entry which is preliminary data.</text>
</comment>
<sequence length="49" mass="5467">MTIAPNASNGGLSIRWGPFGPQELARFKELLDKPVRLKPSWPDNEEMAT</sequence>
<accession>A0A7J9L245</accession>
<protein>
    <submittedName>
        <fullName evidence="1">Uncharacterized protein</fullName>
    </submittedName>
</protein>